<protein>
    <recommendedName>
        <fullName evidence="3">Thioredoxin domain-containing protein</fullName>
    </recommendedName>
</protein>
<evidence type="ECO:0000313" key="4">
    <source>
        <dbReference type="EMBL" id="KAF3767105.1"/>
    </source>
</evidence>
<dbReference type="Pfam" id="PF00085">
    <property type="entry name" value="Thioredoxin"/>
    <property type="match status" value="1"/>
</dbReference>
<dbReference type="InterPro" id="IPR036249">
    <property type="entry name" value="Thioredoxin-like_sf"/>
</dbReference>
<dbReference type="CDD" id="cd02947">
    <property type="entry name" value="TRX_family"/>
    <property type="match status" value="1"/>
</dbReference>
<name>A0A9P5CRH3_CRYP1</name>
<evidence type="ECO:0000256" key="1">
    <source>
        <dbReference type="ARBA" id="ARBA00008987"/>
    </source>
</evidence>
<dbReference type="Gene3D" id="3.40.30.10">
    <property type="entry name" value="Glutaredoxin"/>
    <property type="match status" value="1"/>
</dbReference>
<feature type="domain" description="Thioredoxin" evidence="3">
    <location>
        <begin position="1"/>
        <end position="107"/>
    </location>
</feature>
<dbReference type="PROSITE" id="PS51352">
    <property type="entry name" value="THIOREDOXIN_2"/>
    <property type="match status" value="1"/>
</dbReference>
<dbReference type="PANTHER" id="PTHR46115">
    <property type="entry name" value="THIOREDOXIN-LIKE PROTEIN 1"/>
    <property type="match status" value="1"/>
</dbReference>
<keyword evidence="2" id="KW-1015">Disulfide bond</keyword>
<evidence type="ECO:0000256" key="2">
    <source>
        <dbReference type="ARBA" id="ARBA00023157"/>
    </source>
</evidence>
<reference evidence="4" key="1">
    <citation type="journal article" date="2020" name="Phytopathology">
        <title>Genome sequence of the chestnut blight fungus Cryphonectria parasitica EP155: A fundamental resource for an archetypical invasive plant pathogen.</title>
        <authorList>
            <person name="Crouch J.A."/>
            <person name="Dawe A."/>
            <person name="Aerts A."/>
            <person name="Barry K."/>
            <person name="Churchill A.C.L."/>
            <person name="Grimwood J."/>
            <person name="Hillman B."/>
            <person name="Milgroom M.G."/>
            <person name="Pangilinan J."/>
            <person name="Smith M."/>
            <person name="Salamov A."/>
            <person name="Schmutz J."/>
            <person name="Yadav J."/>
            <person name="Grigoriev I.V."/>
            <person name="Nuss D."/>
        </authorList>
    </citation>
    <scope>NUCLEOTIDE SEQUENCE</scope>
    <source>
        <strain evidence="4">EP155</strain>
    </source>
</reference>
<gene>
    <name evidence="4" type="ORF">M406DRAFT_39961</name>
</gene>
<dbReference type="SUPFAM" id="SSF52833">
    <property type="entry name" value="Thioredoxin-like"/>
    <property type="match status" value="1"/>
</dbReference>
<proteinExistence type="inferred from homology"/>
<dbReference type="OrthoDB" id="10263751at2759"/>
<keyword evidence="5" id="KW-1185">Reference proteome</keyword>
<dbReference type="RefSeq" id="XP_040778066.1">
    <property type="nucleotide sequence ID" value="XM_040924122.1"/>
</dbReference>
<dbReference type="AlphaFoldDB" id="A0A9P5CRH3"/>
<dbReference type="Proteomes" id="UP000803844">
    <property type="component" value="Unassembled WGS sequence"/>
</dbReference>
<comment type="caution">
    <text evidence="4">The sequence shown here is derived from an EMBL/GenBank/DDBJ whole genome shotgun (WGS) entry which is preliminary data.</text>
</comment>
<accession>A0A9P5CRH3</accession>
<organism evidence="4 5">
    <name type="scientific">Cryphonectria parasitica (strain ATCC 38755 / EP155)</name>
    <dbReference type="NCBI Taxonomy" id="660469"/>
    <lineage>
        <taxon>Eukaryota</taxon>
        <taxon>Fungi</taxon>
        <taxon>Dikarya</taxon>
        <taxon>Ascomycota</taxon>
        <taxon>Pezizomycotina</taxon>
        <taxon>Sordariomycetes</taxon>
        <taxon>Sordariomycetidae</taxon>
        <taxon>Diaporthales</taxon>
        <taxon>Cryphonectriaceae</taxon>
        <taxon>Cryphonectria-Endothia species complex</taxon>
        <taxon>Cryphonectria</taxon>
    </lineage>
</organism>
<evidence type="ECO:0000259" key="3">
    <source>
        <dbReference type="PROSITE" id="PS51352"/>
    </source>
</evidence>
<dbReference type="EMBL" id="MU032346">
    <property type="protein sequence ID" value="KAF3767105.1"/>
    <property type="molecule type" value="Genomic_DNA"/>
</dbReference>
<dbReference type="GeneID" id="63841251"/>
<evidence type="ECO:0000313" key="5">
    <source>
        <dbReference type="Proteomes" id="UP000803844"/>
    </source>
</evidence>
<dbReference type="InterPro" id="IPR013766">
    <property type="entry name" value="Thioredoxin_domain"/>
</dbReference>
<dbReference type="PRINTS" id="PR00421">
    <property type="entry name" value="THIOREDOXIN"/>
</dbReference>
<sequence length="117" mass="13033">MTVHNVETASQFKEILAKNPVVFVDWFATWCGPCKMIAPKIAEWSNEYTGVYFVKIDVDALPELAAEHNVKAMPTFHVFKDGNTTAAEEFVSAVPPKVQALIEKHNPGKKEGEEKAE</sequence>
<comment type="similarity">
    <text evidence="1">Belongs to the thioredoxin family.</text>
</comment>